<gene>
    <name evidence="13" type="ORF">Bhyg_07231</name>
</gene>
<evidence type="ECO:0000256" key="3">
    <source>
        <dbReference type="ARBA" id="ARBA00022516"/>
    </source>
</evidence>
<comment type="subcellular location">
    <subcellularLocation>
        <location evidence="1">Membrane</location>
        <topology evidence="1">Multi-pass membrane protein</topology>
    </subcellularLocation>
</comment>
<evidence type="ECO:0000256" key="9">
    <source>
        <dbReference type="ARBA" id="ARBA00052530"/>
    </source>
</evidence>
<accession>A0A9Q0S2L3</accession>
<keyword evidence="4 10" id="KW-0812">Transmembrane</keyword>
<keyword evidence="8 10" id="KW-0472">Membrane</keyword>
<keyword evidence="6 10" id="KW-1133">Transmembrane helix</keyword>
<dbReference type="Proteomes" id="UP001151699">
    <property type="component" value="Chromosome B"/>
</dbReference>
<dbReference type="PANTHER" id="PTHR11011">
    <property type="entry name" value="MALE STERILITY PROTEIN 2-RELATED"/>
    <property type="match status" value="1"/>
</dbReference>
<evidence type="ECO:0000313" key="14">
    <source>
        <dbReference type="Proteomes" id="UP001151699"/>
    </source>
</evidence>
<keyword evidence="5 10" id="KW-0521">NADP</keyword>
<sequence>MNMASESKGDIKSFYTNKNVFVTGATGYLGKVLIEKLLRECKDMGKMFIMMRANGQSDAITKFGKFKSSAIFDIIKKENPSAMDKIVLIVGDMSAKNLKLSEEDVTLLKNDVHVLFHCAASIRFNETLKFAVTLNAKGTQQLVELSKKMKNLAAFVHVSTAFSNTNVKTVQEIVYEPVMDYKTIIEASEYEGRDLWQSIEKAVKRQFPNTYVFSKNLAEKIVYDARDCIPVTIVRPSLVTPSFKEPYPGWVDSLNGPISICVAAGTGILRTVYGCGTVIPDMVPVDFAVNSFIVAAAFVGRNKCNDCPVFNCTTSSEAPITWNDFLEVGKKAYTEFPSEKILWYPGGRMEQNTLLYLFRFIFLQFIPALFIDFLCIITGKKPWLTKIQKKIFTSLNIISYFLKRQWYWENKNYKSLYENLSASDKFTFDFDATKIDYLDYVKDWLSGSRRFILKLDESSLPAAREKLKIMYWIDSVVSFVFYAGIVYLIGFALKKFSVMGGVAHVECNTCTKFELHN</sequence>
<dbReference type="Gene3D" id="3.40.50.720">
    <property type="entry name" value="NAD(P)-binding Rossmann-like Domain"/>
    <property type="match status" value="1"/>
</dbReference>
<dbReference type="EC" id="1.2.1.84" evidence="10"/>
<evidence type="ECO:0000256" key="6">
    <source>
        <dbReference type="ARBA" id="ARBA00022989"/>
    </source>
</evidence>
<proteinExistence type="inferred from homology"/>
<name>A0A9Q0S2L3_9DIPT</name>
<dbReference type="CDD" id="cd09071">
    <property type="entry name" value="FAR_C"/>
    <property type="match status" value="1"/>
</dbReference>
<dbReference type="FunFam" id="3.40.50.720:FF:000143">
    <property type="entry name" value="Fatty acyl-CoA reductase"/>
    <property type="match status" value="1"/>
</dbReference>
<dbReference type="GO" id="GO:0005777">
    <property type="term" value="C:peroxisome"/>
    <property type="evidence" value="ECO:0007669"/>
    <property type="project" value="TreeGrafter"/>
</dbReference>
<dbReference type="GO" id="GO:0035336">
    <property type="term" value="P:long-chain fatty-acyl-CoA metabolic process"/>
    <property type="evidence" value="ECO:0007669"/>
    <property type="project" value="TreeGrafter"/>
</dbReference>
<comment type="similarity">
    <text evidence="2 10">Belongs to the fatty acyl-CoA reductase family.</text>
</comment>
<evidence type="ECO:0000256" key="8">
    <source>
        <dbReference type="ARBA" id="ARBA00023136"/>
    </source>
</evidence>
<evidence type="ECO:0000259" key="11">
    <source>
        <dbReference type="Pfam" id="PF03015"/>
    </source>
</evidence>
<dbReference type="SUPFAM" id="SSF51735">
    <property type="entry name" value="NAD(P)-binding Rossmann-fold domains"/>
    <property type="match status" value="1"/>
</dbReference>
<dbReference type="AlphaFoldDB" id="A0A9Q0S2L3"/>
<feature type="domain" description="Fatty acyl-CoA reductase C-terminal" evidence="11">
    <location>
        <begin position="363"/>
        <end position="454"/>
    </location>
</feature>
<comment type="caution">
    <text evidence="13">The sequence shown here is derived from an EMBL/GenBank/DDBJ whole genome shotgun (WGS) entry which is preliminary data.</text>
</comment>
<dbReference type="OrthoDB" id="429813at2759"/>
<dbReference type="GO" id="GO:0080019">
    <property type="term" value="F:alcohol-forming very long-chain fatty acyl-CoA reductase activity"/>
    <property type="evidence" value="ECO:0007669"/>
    <property type="project" value="InterPro"/>
</dbReference>
<dbReference type="PANTHER" id="PTHR11011:SF116">
    <property type="entry name" value="FATTY ACYL-COA REDUCTASE CG5065-RELATED"/>
    <property type="match status" value="1"/>
</dbReference>
<organism evidence="13 14">
    <name type="scientific">Pseudolycoriella hygida</name>
    <dbReference type="NCBI Taxonomy" id="35572"/>
    <lineage>
        <taxon>Eukaryota</taxon>
        <taxon>Metazoa</taxon>
        <taxon>Ecdysozoa</taxon>
        <taxon>Arthropoda</taxon>
        <taxon>Hexapoda</taxon>
        <taxon>Insecta</taxon>
        <taxon>Pterygota</taxon>
        <taxon>Neoptera</taxon>
        <taxon>Endopterygota</taxon>
        <taxon>Diptera</taxon>
        <taxon>Nematocera</taxon>
        <taxon>Sciaroidea</taxon>
        <taxon>Sciaridae</taxon>
        <taxon>Pseudolycoriella</taxon>
    </lineage>
</organism>
<dbReference type="Pfam" id="PF03015">
    <property type="entry name" value="Sterile"/>
    <property type="match status" value="1"/>
</dbReference>
<feature type="transmembrane region" description="Helical" evidence="10">
    <location>
        <begin position="356"/>
        <end position="379"/>
    </location>
</feature>
<comment type="catalytic activity">
    <reaction evidence="9 10">
        <text>a long-chain fatty acyl-CoA + 2 NADPH + 2 H(+) = a long-chain primary fatty alcohol + 2 NADP(+) + CoA</text>
        <dbReference type="Rhea" id="RHEA:52716"/>
        <dbReference type="ChEBI" id="CHEBI:15378"/>
        <dbReference type="ChEBI" id="CHEBI:57287"/>
        <dbReference type="ChEBI" id="CHEBI:57783"/>
        <dbReference type="ChEBI" id="CHEBI:58349"/>
        <dbReference type="ChEBI" id="CHEBI:77396"/>
        <dbReference type="ChEBI" id="CHEBI:83139"/>
        <dbReference type="EC" id="1.2.1.84"/>
    </reaction>
</comment>
<feature type="domain" description="Thioester reductase (TE)" evidence="12">
    <location>
        <begin position="22"/>
        <end position="291"/>
    </location>
</feature>
<dbReference type="EMBL" id="WJQU01000002">
    <property type="protein sequence ID" value="KAJ6642284.1"/>
    <property type="molecule type" value="Genomic_DNA"/>
</dbReference>
<dbReference type="GO" id="GO:0016020">
    <property type="term" value="C:membrane"/>
    <property type="evidence" value="ECO:0007669"/>
    <property type="project" value="UniProtKB-SubCell"/>
</dbReference>
<keyword evidence="14" id="KW-1185">Reference proteome</keyword>
<keyword evidence="10" id="KW-0560">Oxidoreductase</keyword>
<dbReference type="InterPro" id="IPR013120">
    <property type="entry name" value="FAR_NAD-bd"/>
</dbReference>
<dbReference type="CDD" id="cd05236">
    <property type="entry name" value="FAR-N_SDR_e"/>
    <property type="match status" value="1"/>
</dbReference>
<evidence type="ECO:0000256" key="1">
    <source>
        <dbReference type="ARBA" id="ARBA00004141"/>
    </source>
</evidence>
<dbReference type="InterPro" id="IPR033640">
    <property type="entry name" value="FAR_C"/>
</dbReference>
<evidence type="ECO:0000256" key="4">
    <source>
        <dbReference type="ARBA" id="ARBA00022692"/>
    </source>
</evidence>
<dbReference type="GO" id="GO:0102965">
    <property type="term" value="F:alcohol-forming long-chain fatty acyl-CoA reductase activity"/>
    <property type="evidence" value="ECO:0007669"/>
    <property type="project" value="UniProtKB-EC"/>
</dbReference>
<keyword evidence="7 10" id="KW-0443">Lipid metabolism</keyword>
<feature type="transmembrane region" description="Helical" evidence="10">
    <location>
        <begin position="469"/>
        <end position="489"/>
    </location>
</feature>
<reference evidence="13" key="1">
    <citation type="submission" date="2022-07" db="EMBL/GenBank/DDBJ databases">
        <authorList>
            <person name="Trinca V."/>
            <person name="Uliana J.V.C."/>
            <person name="Torres T.T."/>
            <person name="Ward R.J."/>
            <person name="Monesi N."/>
        </authorList>
    </citation>
    <scope>NUCLEOTIDE SEQUENCE</scope>
    <source>
        <strain evidence="13">HSMRA1968</strain>
        <tissue evidence="13">Whole embryos</tissue>
    </source>
</reference>
<evidence type="ECO:0000259" key="12">
    <source>
        <dbReference type="Pfam" id="PF07993"/>
    </source>
</evidence>
<evidence type="ECO:0000256" key="10">
    <source>
        <dbReference type="RuleBase" id="RU363097"/>
    </source>
</evidence>
<evidence type="ECO:0000256" key="7">
    <source>
        <dbReference type="ARBA" id="ARBA00023098"/>
    </source>
</evidence>
<evidence type="ECO:0000256" key="5">
    <source>
        <dbReference type="ARBA" id="ARBA00022857"/>
    </source>
</evidence>
<dbReference type="Pfam" id="PF07993">
    <property type="entry name" value="NAD_binding_4"/>
    <property type="match status" value="1"/>
</dbReference>
<dbReference type="InterPro" id="IPR036291">
    <property type="entry name" value="NAD(P)-bd_dom_sf"/>
</dbReference>
<evidence type="ECO:0000256" key="2">
    <source>
        <dbReference type="ARBA" id="ARBA00005928"/>
    </source>
</evidence>
<dbReference type="InterPro" id="IPR026055">
    <property type="entry name" value="FAR"/>
</dbReference>
<protein>
    <recommendedName>
        <fullName evidence="10">Fatty acyl-CoA reductase</fullName>
        <ecNumber evidence="10">1.2.1.84</ecNumber>
    </recommendedName>
</protein>
<keyword evidence="3 10" id="KW-0444">Lipid biosynthesis</keyword>
<comment type="function">
    <text evidence="10">Catalyzes the reduction of fatty acyl-CoA to fatty alcohols.</text>
</comment>
<evidence type="ECO:0000313" key="13">
    <source>
        <dbReference type="EMBL" id="KAJ6642284.1"/>
    </source>
</evidence>